<comment type="caution">
    <text evidence="4">The sequence shown here is derived from an EMBL/GenBank/DDBJ whole genome shotgun (WGS) entry which is preliminary data.</text>
</comment>
<reference evidence="4" key="2">
    <citation type="submission" date="2017-10" db="EMBL/GenBank/DDBJ databases">
        <title>Ladona fulva Genome sequencing and assembly.</title>
        <authorList>
            <person name="Murali S."/>
            <person name="Richards S."/>
            <person name="Bandaranaike D."/>
            <person name="Bellair M."/>
            <person name="Blankenburg K."/>
            <person name="Chao H."/>
            <person name="Dinh H."/>
            <person name="Doddapaneni H."/>
            <person name="Dugan-Rocha S."/>
            <person name="Elkadiri S."/>
            <person name="Gnanaolivu R."/>
            <person name="Hernandez B."/>
            <person name="Skinner E."/>
            <person name="Javaid M."/>
            <person name="Lee S."/>
            <person name="Li M."/>
            <person name="Ming W."/>
            <person name="Munidasa M."/>
            <person name="Muniz J."/>
            <person name="Nguyen L."/>
            <person name="Hughes D."/>
            <person name="Osuji N."/>
            <person name="Pu L.-L."/>
            <person name="Puazo M."/>
            <person name="Qu C."/>
            <person name="Quiroz J."/>
            <person name="Raj R."/>
            <person name="Weissenberger G."/>
            <person name="Xin Y."/>
            <person name="Zou X."/>
            <person name="Han Y."/>
            <person name="Worley K."/>
            <person name="Muzny D."/>
            <person name="Gibbs R."/>
        </authorList>
    </citation>
    <scope>NUCLEOTIDE SEQUENCE</scope>
    <source>
        <strain evidence="4">Sampled in the wild</strain>
    </source>
</reference>
<protein>
    <recommendedName>
        <fullName evidence="6">Flavin-containing monooxygenase</fullName>
    </recommendedName>
</protein>
<evidence type="ECO:0000313" key="5">
    <source>
        <dbReference type="Proteomes" id="UP000792457"/>
    </source>
</evidence>
<dbReference type="Gene3D" id="3.50.50.60">
    <property type="entry name" value="FAD/NAD(P)-binding domain"/>
    <property type="match status" value="1"/>
</dbReference>
<dbReference type="EMBL" id="KZ308248">
    <property type="protein sequence ID" value="KAG8225695.1"/>
    <property type="molecule type" value="Genomic_DNA"/>
</dbReference>
<dbReference type="GO" id="GO:0016491">
    <property type="term" value="F:oxidoreductase activity"/>
    <property type="evidence" value="ECO:0007669"/>
    <property type="project" value="UniProtKB-KW"/>
</dbReference>
<dbReference type="PANTHER" id="PTHR23023">
    <property type="entry name" value="DIMETHYLANILINE MONOOXYGENASE"/>
    <property type="match status" value="1"/>
</dbReference>
<reference evidence="4" key="1">
    <citation type="submission" date="2013-04" db="EMBL/GenBank/DDBJ databases">
        <authorList>
            <person name="Qu J."/>
            <person name="Murali S.C."/>
            <person name="Bandaranaike D."/>
            <person name="Bellair M."/>
            <person name="Blankenburg K."/>
            <person name="Chao H."/>
            <person name="Dinh H."/>
            <person name="Doddapaneni H."/>
            <person name="Downs B."/>
            <person name="Dugan-Rocha S."/>
            <person name="Elkadiri S."/>
            <person name="Gnanaolivu R.D."/>
            <person name="Hernandez B."/>
            <person name="Javaid M."/>
            <person name="Jayaseelan J.C."/>
            <person name="Lee S."/>
            <person name="Li M."/>
            <person name="Ming W."/>
            <person name="Munidasa M."/>
            <person name="Muniz J."/>
            <person name="Nguyen L."/>
            <person name="Ongeri F."/>
            <person name="Osuji N."/>
            <person name="Pu L.-L."/>
            <person name="Puazo M."/>
            <person name="Qu C."/>
            <person name="Quiroz J."/>
            <person name="Raj R."/>
            <person name="Weissenberger G."/>
            <person name="Xin Y."/>
            <person name="Zou X."/>
            <person name="Han Y."/>
            <person name="Richards S."/>
            <person name="Worley K."/>
            <person name="Muzny D."/>
            <person name="Gibbs R."/>
        </authorList>
    </citation>
    <scope>NUCLEOTIDE SEQUENCE</scope>
    <source>
        <strain evidence="4">Sampled in the wild</strain>
    </source>
</reference>
<organism evidence="4 5">
    <name type="scientific">Ladona fulva</name>
    <name type="common">Scarce chaser dragonfly</name>
    <name type="synonym">Libellula fulva</name>
    <dbReference type="NCBI Taxonomy" id="123851"/>
    <lineage>
        <taxon>Eukaryota</taxon>
        <taxon>Metazoa</taxon>
        <taxon>Ecdysozoa</taxon>
        <taxon>Arthropoda</taxon>
        <taxon>Hexapoda</taxon>
        <taxon>Insecta</taxon>
        <taxon>Pterygota</taxon>
        <taxon>Palaeoptera</taxon>
        <taxon>Odonata</taxon>
        <taxon>Epiprocta</taxon>
        <taxon>Anisoptera</taxon>
        <taxon>Libelluloidea</taxon>
        <taxon>Libellulidae</taxon>
        <taxon>Ladona</taxon>
    </lineage>
</organism>
<sequence>MKRVAVIGAGAAGLAAAKNLLSAPEKFLCTVFEQTGRIGGTWVYTEKVGLDEYGIPIHTSMYKSLK</sequence>
<dbReference type="SUPFAM" id="SSF51905">
    <property type="entry name" value="FAD/NAD(P)-binding domain"/>
    <property type="match status" value="1"/>
</dbReference>
<evidence type="ECO:0000256" key="1">
    <source>
        <dbReference type="ARBA" id="ARBA00022630"/>
    </source>
</evidence>
<dbReference type="InterPro" id="IPR036188">
    <property type="entry name" value="FAD/NAD-bd_sf"/>
</dbReference>
<dbReference type="Pfam" id="PF13450">
    <property type="entry name" value="NAD_binding_8"/>
    <property type="match status" value="1"/>
</dbReference>
<name>A0A8K0NV33_LADFU</name>
<gene>
    <name evidence="4" type="ORF">J437_LFUL001728</name>
</gene>
<keyword evidence="3" id="KW-0560">Oxidoreductase</keyword>
<dbReference type="OrthoDB" id="66881at2759"/>
<evidence type="ECO:0008006" key="6">
    <source>
        <dbReference type="Google" id="ProtNLM"/>
    </source>
</evidence>
<dbReference type="AlphaFoldDB" id="A0A8K0NV33"/>
<dbReference type="Proteomes" id="UP000792457">
    <property type="component" value="Unassembled WGS sequence"/>
</dbReference>
<evidence type="ECO:0000256" key="3">
    <source>
        <dbReference type="ARBA" id="ARBA00023002"/>
    </source>
</evidence>
<dbReference type="InterPro" id="IPR050346">
    <property type="entry name" value="FMO-like"/>
</dbReference>
<accession>A0A8K0NV33</accession>
<evidence type="ECO:0000313" key="4">
    <source>
        <dbReference type="EMBL" id="KAG8225695.1"/>
    </source>
</evidence>
<evidence type="ECO:0000256" key="2">
    <source>
        <dbReference type="ARBA" id="ARBA00022827"/>
    </source>
</evidence>
<keyword evidence="2" id="KW-0274">FAD</keyword>
<keyword evidence="1" id="KW-0285">Flavoprotein</keyword>
<keyword evidence="5" id="KW-1185">Reference proteome</keyword>
<proteinExistence type="predicted"/>
<dbReference type="PRINTS" id="PR00419">
    <property type="entry name" value="ADXRDTASE"/>
</dbReference>